<feature type="compositionally biased region" description="Acidic residues" evidence="1">
    <location>
        <begin position="429"/>
        <end position="449"/>
    </location>
</feature>
<feature type="compositionally biased region" description="Basic residues" evidence="1">
    <location>
        <begin position="506"/>
        <end position="519"/>
    </location>
</feature>
<accession>A0A0G4G595</accession>
<organism evidence="2">
    <name type="scientific">Chromera velia CCMP2878</name>
    <dbReference type="NCBI Taxonomy" id="1169474"/>
    <lineage>
        <taxon>Eukaryota</taxon>
        <taxon>Sar</taxon>
        <taxon>Alveolata</taxon>
        <taxon>Colpodellida</taxon>
        <taxon>Chromeraceae</taxon>
        <taxon>Chromera</taxon>
    </lineage>
</organism>
<evidence type="ECO:0000313" key="2">
    <source>
        <dbReference type="EMBL" id="CEM23735.1"/>
    </source>
</evidence>
<protein>
    <recommendedName>
        <fullName evidence="3">EF-hand domain-containing protein</fullName>
    </recommendedName>
</protein>
<evidence type="ECO:0008006" key="3">
    <source>
        <dbReference type="Google" id="ProtNLM"/>
    </source>
</evidence>
<sequence length="963" mass="106879">MSRKDIEQINEASQKLFEEFASDRNKGFTFSDFVWFVRHCCFLSNELHHDNLLDIFHKLSGGNVNRPMSKDAFKSGMGHVADIVFGDNSAQSVLKVIKHSKEKRDELFEHAHAEPVCMRLSNYQILSAAYEYKKSLKSVYCYYASRKASDPRPNIEDIPQMTQKMTARSFLRFCKVTGMIPIVMVEEEIVEQMRNFLAFCSDKDTKTFFERDKLIQDLNDATDADRKAEEAAMLTQQGMSPANRRVNLSLFQPTNDHAIGEPQLEFPFFVEILVAVSLTAPPRVTHQNDAACVHRVHAVLRGLLQLPPDGRFPSAGFDVEEYVKLPRLVPQFPPPTGFSEREAAKVVKSMRMGAMSRAASLRRVVSQTPSARGGDRGAGFGFDGTATGDVEGMAASGSFERSPTGQREGKEGGDENDSDLGEYEKDSENEGAAELPLDFESEYDDESVGPEELLEFCEKREARTFISSAFKPLLDPLPPPPFRKLTEPPKDKLKEYVDPDEARLAAVKKKKKKKKKADKKKGGDEEDPVVPNKPVFMHMRPPVPSKVIPPQHDREPFVRTLKAFREKVEAAHTKLSGPIPHRPLPATLRESLVPPVCEENGVTTLIASSLALRENHHRAKGLFLLVKARERWVELRKKKALDRRGKLIPEDMAKKYPIPEEDLPPKCDKNPMNPLLSKAARVLQSDARPYEHTDIPLPSLPLDGESLGRMSTQEVAEGILPGREVAAVPGPGSSTATIDPRTVAISRSMREEEEEVCPSAASVLYLEEHCADDIKLLPPALHVYFLHEAAAGLAALGLFGEGLRILSAALRSHVPQLGDGHPDAALCWSTLGSISFSVGEYEVAARAFLKCRQVRESTVGENSPVTAATYLNVGASMLMLDRVREAFAFTKLGHTLLSATLGESHTWTFEGRRNLRLVLQAAEWISGGVLPPAFEVPHLYWVPTPAFVGGKKKKKGGDKGKKK</sequence>
<feature type="compositionally biased region" description="Basic and acidic residues" evidence="1">
    <location>
        <begin position="484"/>
        <end position="503"/>
    </location>
</feature>
<name>A0A0G4G595_9ALVE</name>
<dbReference type="VEuPathDB" id="CryptoDB:Cvel_20351"/>
<proteinExistence type="predicted"/>
<dbReference type="EMBL" id="CDMZ01000905">
    <property type="protein sequence ID" value="CEM23735.1"/>
    <property type="molecule type" value="Genomic_DNA"/>
</dbReference>
<dbReference type="InterPro" id="IPR011990">
    <property type="entry name" value="TPR-like_helical_dom_sf"/>
</dbReference>
<feature type="region of interest" description="Disordered" evidence="1">
    <location>
        <begin position="471"/>
        <end position="551"/>
    </location>
</feature>
<dbReference type="Gene3D" id="1.25.40.10">
    <property type="entry name" value="Tetratricopeptide repeat domain"/>
    <property type="match status" value="1"/>
</dbReference>
<dbReference type="SUPFAM" id="SSF48452">
    <property type="entry name" value="TPR-like"/>
    <property type="match status" value="1"/>
</dbReference>
<evidence type="ECO:0000256" key="1">
    <source>
        <dbReference type="SAM" id="MobiDB-lite"/>
    </source>
</evidence>
<reference evidence="2" key="1">
    <citation type="submission" date="2014-11" db="EMBL/GenBank/DDBJ databases">
        <authorList>
            <person name="Otto D Thomas"/>
            <person name="Naeem Raeece"/>
        </authorList>
    </citation>
    <scope>NUCLEOTIDE SEQUENCE</scope>
</reference>
<gene>
    <name evidence="2" type="ORF">Cvel_20351</name>
</gene>
<feature type="region of interest" description="Disordered" evidence="1">
    <location>
        <begin position="360"/>
        <end position="449"/>
    </location>
</feature>
<dbReference type="AlphaFoldDB" id="A0A0G4G595"/>